<feature type="domain" description="Endonuclease/exonuclease/phosphatase" evidence="2">
    <location>
        <begin position="110"/>
        <end position="306"/>
    </location>
</feature>
<organism evidence="3 4">
    <name type="scientific">Catellatospora coxensis</name>
    <dbReference type="NCBI Taxonomy" id="310354"/>
    <lineage>
        <taxon>Bacteria</taxon>
        <taxon>Bacillati</taxon>
        <taxon>Actinomycetota</taxon>
        <taxon>Actinomycetes</taxon>
        <taxon>Micromonosporales</taxon>
        <taxon>Micromonosporaceae</taxon>
        <taxon>Catellatospora</taxon>
    </lineage>
</organism>
<sequence length="318" mass="33036">MTTQLAKAAPRTRRPGHPWLAAVVVLAALTLAAVLAGHRLVPNVYSAGSLLDSVTPLLGLAVPVLALAALAARARAALLAVALPAAVWAAQFGGALLPPQGGPAELRVVSQNLFADNPDPAATVQALAAEGPDLIALQESADGAIAAAAGRLRKTYPHHAVKGTVGLLSKHPITRVNSLDSETSWIRGLRAVVETPQGDVAVYVVHLRSARLNETASRDRNIQTLADAVRADDASRVLVLGDLNTSAEDRAFAPLSALLRDAQADAGWGFGLTWPSRLPVLRPDQVLYRGLTATDAGVRRAPGTDHRAVTASFAFPAG</sequence>
<evidence type="ECO:0000259" key="2">
    <source>
        <dbReference type="Pfam" id="PF03372"/>
    </source>
</evidence>
<name>A0A8J3P8F4_9ACTN</name>
<feature type="transmembrane region" description="Helical" evidence="1">
    <location>
        <begin position="53"/>
        <end position="71"/>
    </location>
</feature>
<comment type="caution">
    <text evidence="3">The sequence shown here is derived from an EMBL/GenBank/DDBJ whole genome shotgun (WGS) entry which is preliminary data.</text>
</comment>
<evidence type="ECO:0000256" key="1">
    <source>
        <dbReference type="SAM" id="Phobius"/>
    </source>
</evidence>
<keyword evidence="4" id="KW-1185">Reference proteome</keyword>
<feature type="transmembrane region" description="Helical" evidence="1">
    <location>
        <begin position="20"/>
        <end position="41"/>
    </location>
</feature>
<protein>
    <recommendedName>
        <fullName evidence="2">Endonuclease/exonuclease/phosphatase domain-containing protein</fullName>
    </recommendedName>
</protein>
<dbReference type="AlphaFoldDB" id="A0A8J3P8F4"/>
<evidence type="ECO:0000313" key="4">
    <source>
        <dbReference type="Proteomes" id="UP000630887"/>
    </source>
</evidence>
<reference evidence="3 4" key="1">
    <citation type="submission" date="2021-01" db="EMBL/GenBank/DDBJ databases">
        <title>Whole genome shotgun sequence of Catellatospora coxensis NBRC 107359.</title>
        <authorList>
            <person name="Komaki H."/>
            <person name="Tamura T."/>
        </authorList>
    </citation>
    <scope>NUCLEOTIDE SEQUENCE [LARGE SCALE GENOMIC DNA]</scope>
    <source>
        <strain evidence="3 4">NBRC 107359</strain>
    </source>
</reference>
<keyword evidence="1" id="KW-0812">Transmembrane</keyword>
<dbReference type="SUPFAM" id="SSF56219">
    <property type="entry name" value="DNase I-like"/>
    <property type="match status" value="1"/>
</dbReference>
<evidence type="ECO:0000313" key="3">
    <source>
        <dbReference type="EMBL" id="GIG07652.1"/>
    </source>
</evidence>
<accession>A0A8J3P8F4</accession>
<dbReference type="Pfam" id="PF03372">
    <property type="entry name" value="Exo_endo_phos"/>
    <property type="match status" value="1"/>
</dbReference>
<dbReference type="InterPro" id="IPR036691">
    <property type="entry name" value="Endo/exonu/phosph_ase_sf"/>
</dbReference>
<feature type="transmembrane region" description="Helical" evidence="1">
    <location>
        <begin position="78"/>
        <end position="97"/>
    </location>
</feature>
<dbReference type="Gene3D" id="3.60.10.10">
    <property type="entry name" value="Endonuclease/exonuclease/phosphatase"/>
    <property type="match status" value="1"/>
</dbReference>
<keyword evidence="1" id="KW-1133">Transmembrane helix</keyword>
<proteinExistence type="predicted"/>
<gene>
    <name evidence="3" type="ORF">Cco03nite_43520</name>
</gene>
<dbReference type="InterPro" id="IPR005135">
    <property type="entry name" value="Endo/exonuclease/phosphatase"/>
</dbReference>
<keyword evidence="1" id="KW-0472">Membrane</keyword>
<dbReference type="RefSeq" id="WP_239167548.1">
    <property type="nucleotide sequence ID" value="NZ_BAAALC010000076.1"/>
</dbReference>
<dbReference type="EMBL" id="BONI01000037">
    <property type="protein sequence ID" value="GIG07652.1"/>
    <property type="molecule type" value="Genomic_DNA"/>
</dbReference>
<dbReference type="GO" id="GO:0003824">
    <property type="term" value="F:catalytic activity"/>
    <property type="evidence" value="ECO:0007669"/>
    <property type="project" value="InterPro"/>
</dbReference>
<dbReference type="Proteomes" id="UP000630887">
    <property type="component" value="Unassembled WGS sequence"/>
</dbReference>